<dbReference type="PANTHER" id="PTHR42891">
    <property type="entry name" value="D-GLYCERO-BETA-D-MANNO-HEPTOSE-1,7-BISPHOSPHATE 7-PHOSPHATASE"/>
    <property type="match status" value="1"/>
</dbReference>
<evidence type="ECO:0000256" key="6">
    <source>
        <dbReference type="ARBA" id="ARBA00023277"/>
    </source>
</evidence>
<gene>
    <name evidence="8" type="ORF">C7H73_15135</name>
</gene>
<dbReference type="Proteomes" id="UP000241829">
    <property type="component" value="Chromosome"/>
</dbReference>
<keyword evidence="5" id="KW-0378">Hydrolase</keyword>
<dbReference type="EMBL" id="CP027792">
    <property type="protein sequence ID" value="AVP58873.1"/>
    <property type="molecule type" value="Genomic_DNA"/>
</dbReference>
<evidence type="ECO:0000256" key="4">
    <source>
        <dbReference type="ARBA" id="ARBA00022723"/>
    </source>
</evidence>
<dbReference type="InterPro" id="IPR006549">
    <property type="entry name" value="HAD-SF_hydro_IIIA"/>
</dbReference>
<sequence length="197" mass="20211">MKLAILDRDGTLNALGAGGLIASAAEWQPLPGALEAVARLNQAGWHVVVATNQPGLGGGVFDTQTLVAIHARMHRELGALGGRIDAVFYCPHAEGEDCACRKPAPGLMLQIRERCALEGGEIAVIGSCLSHLQAAQDLGAQLHLVCTGRSAHLQPHAPLPPGWPAATRTHASLQDVVDLLAGQGGSAPAAPAPSLCS</sequence>
<dbReference type="KEGG" id="melm:C7H73_15135"/>
<dbReference type="NCBIfam" id="TIGR01662">
    <property type="entry name" value="HAD-SF-IIIA"/>
    <property type="match status" value="1"/>
</dbReference>
<dbReference type="InterPro" id="IPR023214">
    <property type="entry name" value="HAD_sf"/>
</dbReference>
<dbReference type="Pfam" id="PF00702">
    <property type="entry name" value="Hydrolase"/>
    <property type="match status" value="1"/>
</dbReference>
<dbReference type="AlphaFoldDB" id="A0A2P1NPD6"/>
<evidence type="ECO:0000313" key="8">
    <source>
        <dbReference type="EMBL" id="AVP58873.1"/>
    </source>
</evidence>
<dbReference type="Gene3D" id="3.40.50.1000">
    <property type="entry name" value="HAD superfamily/HAD-like"/>
    <property type="match status" value="1"/>
</dbReference>
<evidence type="ECO:0000256" key="2">
    <source>
        <dbReference type="ARBA" id="ARBA00005628"/>
    </source>
</evidence>
<dbReference type="SUPFAM" id="SSF56784">
    <property type="entry name" value="HAD-like"/>
    <property type="match status" value="1"/>
</dbReference>
<keyword evidence="6" id="KW-0119">Carbohydrate metabolism</keyword>
<dbReference type="RefSeq" id="WP_106847421.1">
    <property type="nucleotide sequence ID" value="NZ_CP027792.1"/>
</dbReference>
<protein>
    <recommendedName>
        <fullName evidence="7">D,D-heptose 1,7-bisphosphate phosphatase</fullName>
    </recommendedName>
</protein>
<evidence type="ECO:0000256" key="5">
    <source>
        <dbReference type="ARBA" id="ARBA00022801"/>
    </source>
</evidence>
<evidence type="ECO:0000313" key="9">
    <source>
        <dbReference type="Proteomes" id="UP000241829"/>
    </source>
</evidence>
<organism evidence="8 9">
    <name type="scientific">Pulveribacter suum</name>
    <dbReference type="NCBI Taxonomy" id="2116657"/>
    <lineage>
        <taxon>Bacteria</taxon>
        <taxon>Pseudomonadati</taxon>
        <taxon>Pseudomonadota</taxon>
        <taxon>Betaproteobacteria</taxon>
        <taxon>Burkholderiales</taxon>
        <taxon>Comamonadaceae</taxon>
        <taxon>Pulveribacter</taxon>
    </lineage>
</organism>
<reference evidence="9" key="1">
    <citation type="submission" date="2018-03" db="EMBL/GenBank/DDBJ databases">
        <title>Genome sequencing of Melaminivora sp. strain SC2-7.</title>
        <authorList>
            <person name="Kim S.-J."/>
            <person name="Heo J."/>
            <person name="Ahn J.-H."/>
            <person name="Kwon S.-W."/>
        </authorList>
    </citation>
    <scope>NUCLEOTIDE SEQUENCE [LARGE SCALE GENOMIC DNA]</scope>
    <source>
        <strain evidence="9">SC2-7</strain>
    </source>
</reference>
<dbReference type="NCBIfam" id="TIGR01656">
    <property type="entry name" value="Histidinol-ppas"/>
    <property type="match status" value="1"/>
</dbReference>
<name>A0A2P1NPD6_9BURK</name>
<dbReference type="InterPro" id="IPR036412">
    <property type="entry name" value="HAD-like_sf"/>
</dbReference>
<keyword evidence="9" id="KW-1185">Reference proteome</keyword>
<accession>A0A2P1NPD6</accession>
<keyword evidence="4" id="KW-0479">Metal-binding</keyword>
<dbReference type="GO" id="GO:0005975">
    <property type="term" value="P:carbohydrate metabolic process"/>
    <property type="evidence" value="ECO:0007669"/>
    <property type="project" value="InterPro"/>
</dbReference>
<evidence type="ECO:0000256" key="7">
    <source>
        <dbReference type="ARBA" id="ARBA00031828"/>
    </source>
</evidence>
<comment type="similarity">
    <text evidence="2">Belongs to the GmhB family.</text>
</comment>
<evidence type="ECO:0000256" key="1">
    <source>
        <dbReference type="ARBA" id="ARBA00004496"/>
    </source>
</evidence>
<dbReference type="OrthoDB" id="9781367at2"/>
<dbReference type="InterPro" id="IPR004446">
    <property type="entry name" value="Heptose_bisP_phosphatase"/>
</dbReference>
<dbReference type="InterPro" id="IPR006543">
    <property type="entry name" value="Histidinol-phos"/>
</dbReference>
<comment type="subcellular location">
    <subcellularLocation>
        <location evidence="1">Cytoplasm</location>
    </subcellularLocation>
</comment>
<dbReference type="GO" id="GO:0046872">
    <property type="term" value="F:metal ion binding"/>
    <property type="evidence" value="ECO:0007669"/>
    <property type="project" value="UniProtKB-KW"/>
</dbReference>
<proteinExistence type="inferred from homology"/>
<keyword evidence="3" id="KW-0963">Cytoplasm</keyword>
<dbReference type="GO" id="GO:0005737">
    <property type="term" value="C:cytoplasm"/>
    <property type="evidence" value="ECO:0007669"/>
    <property type="project" value="UniProtKB-SubCell"/>
</dbReference>
<dbReference type="PANTHER" id="PTHR42891:SF1">
    <property type="entry name" value="D-GLYCERO-BETA-D-MANNO-HEPTOSE-1,7-BISPHOSPHATE 7-PHOSPHATASE"/>
    <property type="match status" value="1"/>
</dbReference>
<evidence type="ECO:0000256" key="3">
    <source>
        <dbReference type="ARBA" id="ARBA00022490"/>
    </source>
</evidence>
<dbReference type="GO" id="GO:0016791">
    <property type="term" value="F:phosphatase activity"/>
    <property type="evidence" value="ECO:0007669"/>
    <property type="project" value="InterPro"/>
</dbReference>